<dbReference type="Proteomes" id="UP001151234">
    <property type="component" value="Unassembled WGS sequence"/>
</dbReference>
<proteinExistence type="predicted"/>
<comment type="caution">
    <text evidence="1">The sequence shown here is derived from an EMBL/GenBank/DDBJ whole genome shotgun (WGS) entry which is preliminary data.</text>
</comment>
<reference evidence="1" key="1">
    <citation type="submission" date="2022-11" db="EMBL/GenBank/DDBJ databases">
        <title>Draft genome sequence of Hoeflea poritis E7-10 and Hoeflea prorocentri PM5-8, separated from scleractinian coral Porites lutea and marine dinoflagellate.</title>
        <authorList>
            <person name="Zhang G."/>
            <person name="Wei Q."/>
            <person name="Cai L."/>
        </authorList>
    </citation>
    <scope>NUCLEOTIDE SEQUENCE</scope>
    <source>
        <strain evidence="1">PM5-8</strain>
    </source>
</reference>
<sequence length="61" mass="7099">MAHHTFRTARTIFDIVDSVRSASRIANALENGRYPNRRDLEVLGIDKIYSPKTWDVQNIRL</sequence>
<protein>
    <submittedName>
        <fullName evidence="1">Uncharacterized protein</fullName>
    </submittedName>
</protein>
<dbReference type="AlphaFoldDB" id="A0A9X3ZI97"/>
<keyword evidence="2" id="KW-1185">Reference proteome</keyword>
<organism evidence="1 2">
    <name type="scientific">Hoeflea prorocentri</name>
    <dbReference type="NCBI Taxonomy" id="1922333"/>
    <lineage>
        <taxon>Bacteria</taxon>
        <taxon>Pseudomonadati</taxon>
        <taxon>Pseudomonadota</taxon>
        <taxon>Alphaproteobacteria</taxon>
        <taxon>Hyphomicrobiales</taxon>
        <taxon>Rhizobiaceae</taxon>
        <taxon>Hoeflea</taxon>
    </lineage>
</organism>
<accession>A0A9X3ZI97</accession>
<dbReference type="RefSeq" id="WP_267990853.1">
    <property type="nucleotide sequence ID" value="NZ_JAPJZI010000001.1"/>
</dbReference>
<name>A0A9X3ZI97_9HYPH</name>
<gene>
    <name evidence="1" type="ORF">OQ273_12610</name>
</gene>
<evidence type="ECO:0000313" key="2">
    <source>
        <dbReference type="Proteomes" id="UP001151234"/>
    </source>
</evidence>
<evidence type="ECO:0000313" key="1">
    <source>
        <dbReference type="EMBL" id="MDA5399416.1"/>
    </source>
</evidence>
<dbReference type="EMBL" id="JAPJZI010000001">
    <property type="protein sequence ID" value="MDA5399416.1"/>
    <property type="molecule type" value="Genomic_DNA"/>
</dbReference>